<dbReference type="InterPro" id="IPR039578">
    <property type="entry name" value="OSM"/>
</dbReference>
<dbReference type="PANTHER" id="PTHR14261">
    <property type="entry name" value="ONCOSTATIN M"/>
    <property type="match status" value="1"/>
</dbReference>
<evidence type="ECO:0000256" key="8">
    <source>
        <dbReference type="SAM" id="SignalP"/>
    </source>
</evidence>
<evidence type="ECO:0000313" key="10">
    <source>
        <dbReference type="Proteomes" id="UP000233020"/>
    </source>
</evidence>
<comment type="subcellular location">
    <subcellularLocation>
        <location evidence="1">Secreted</location>
    </subcellularLocation>
</comment>
<keyword evidence="4" id="KW-0964">Secreted</keyword>
<dbReference type="GO" id="GO:0032740">
    <property type="term" value="P:positive regulation of interleukin-17 production"/>
    <property type="evidence" value="ECO:0007669"/>
    <property type="project" value="Ensembl"/>
</dbReference>
<dbReference type="PANTHER" id="PTHR14261:SF0">
    <property type="entry name" value="ONCOSTATIN-M"/>
    <property type="match status" value="1"/>
</dbReference>
<evidence type="ECO:0000256" key="4">
    <source>
        <dbReference type="ARBA" id="ARBA00022525"/>
    </source>
</evidence>
<feature type="chain" id="PRO_5014472326" evidence="8">
    <location>
        <begin position="25"/>
        <end position="249"/>
    </location>
</feature>
<dbReference type="GO" id="GO:0045944">
    <property type="term" value="P:positive regulation of transcription by RNA polymerase II"/>
    <property type="evidence" value="ECO:0007669"/>
    <property type="project" value="Ensembl"/>
</dbReference>
<keyword evidence="10" id="KW-1185">Reference proteome</keyword>
<evidence type="ECO:0000256" key="3">
    <source>
        <dbReference type="ARBA" id="ARBA00022514"/>
    </source>
</evidence>
<dbReference type="STRING" id="37293.ENSANAP00000018030"/>
<comment type="similarity">
    <text evidence="2">Belongs to the LIF/OSM family.</text>
</comment>
<keyword evidence="6" id="KW-1015">Disulfide bond</keyword>
<dbReference type="GO" id="GO:0006955">
    <property type="term" value="P:immune response"/>
    <property type="evidence" value="ECO:0007669"/>
    <property type="project" value="InterPro"/>
</dbReference>
<dbReference type="AlphaFoldDB" id="A0A2K5DAR8"/>
<proteinExistence type="inferred from homology"/>
<dbReference type="GeneID" id="105725756"/>
<dbReference type="PROSITE" id="PS00590">
    <property type="entry name" value="LIF_OSM"/>
    <property type="match status" value="1"/>
</dbReference>
<dbReference type="Pfam" id="PF01291">
    <property type="entry name" value="LIF_OSM"/>
    <property type="match status" value="1"/>
</dbReference>
<dbReference type="Gene3D" id="1.20.1250.10">
    <property type="match status" value="1"/>
</dbReference>
<protein>
    <submittedName>
        <fullName evidence="9">Oncostatin M</fullName>
    </submittedName>
</protein>
<dbReference type="Ensembl" id="ENSANAT00000035892.1">
    <property type="protein sequence ID" value="ENSANAP00000018030.1"/>
    <property type="gene ID" value="ENSANAG00000026878.1"/>
</dbReference>
<dbReference type="GO" id="GO:0008083">
    <property type="term" value="F:growth factor activity"/>
    <property type="evidence" value="ECO:0007669"/>
    <property type="project" value="Ensembl"/>
</dbReference>
<dbReference type="OMA" id="FMHSVGQ"/>
<dbReference type="SUPFAM" id="SSF47266">
    <property type="entry name" value="4-helical cytokines"/>
    <property type="match status" value="1"/>
</dbReference>
<evidence type="ECO:0000256" key="6">
    <source>
        <dbReference type="ARBA" id="ARBA00023157"/>
    </source>
</evidence>
<feature type="signal peptide" evidence="8">
    <location>
        <begin position="1"/>
        <end position="24"/>
    </location>
</feature>
<dbReference type="GeneTree" id="ENSGT00390000004850"/>
<keyword evidence="5 8" id="KW-0732">Signal</keyword>
<dbReference type="GO" id="GO:0043410">
    <property type="term" value="P:positive regulation of MAPK cascade"/>
    <property type="evidence" value="ECO:0007669"/>
    <property type="project" value="Ensembl"/>
</dbReference>
<dbReference type="GO" id="GO:0046888">
    <property type="term" value="P:negative regulation of hormone secretion"/>
    <property type="evidence" value="ECO:0007669"/>
    <property type="project" value="Ensembl"/>
</dbReference>
<name>A0A2K5DAR8_AOTNA</name>
<feature type="compositionally biased region" description="Basic residues" evidence="7">
    <location>
        <begin position="228"/>
        <end position="242"/>
    </location>
</feature>
<dbReference type="GO" id="GO:0051897">
    <property type="term" value="P:positive regulation of phosphatidylinositol 3-kinase/protein kinase B signal transduction"/>
    <property type="evidence" value="ECO:0007669"/>
    <property type="project" value="Ensembl"/>
</dbReference>
<dbReference type="OrthoDB" id="9837363at2759"/>
<evidence type="ECO:0000256" key="1">
    <source>
        <dbReference type="ARBA" id="ARBA00004613"/>
    </source>
</evidence>
<dbReference type="Proteomes" id="UP000233020">
    <property type="component" value="Unplaced"/>
</dbReference>
<evidence type="ECO:0000256" key="7">
    <source>
        <dbReference type="SAM" id="MobiDB-lite"/>
    </source>
</evidence>
<dbReference type="GO" id="GO:0005125">
    <property type="term" value="F:cytokine activity"/>
    <property type="evidence" value="ECO:0007669"/>
    <property type="project" value="UniProtKB-KW"/>
</dbReference>
<dbReference type="GO" id="GO:0005615">
    <property type="term" value="C:extracellular space"/>
    <property type="evidence" value="ECO:0007669"/>
    <property type="project" value="UniProtKB-KW"/>
</dbReference>
<dbReference type="KEGG" id="anan:105725756"/>
<reference evidence="9" key="1">
    <citation type="submission" date="2025-08" db="UniProtKB">
        <authorList>
            <consortium name="Ensembl"/>
        </authorList>
    </citation>
    <scope>IDENTIFICATION</scope>
</reference>
<evidence type="ECO:0000256" key="5">
    <source>
        <dbReference type="ARBA" id="ARBA00022729"/>
    </source>
</evidence>
<dbReference type="GO" id="GO:0038165">
    <property type="term" value="P:oncostatin-M-mediated signaling pathway"/>
    <property type="evidence" value="ECO:0007669"/>
    <property type="project" value="Ensembl"/>
</dbReference>
<dbReference type="SMART" id="SM00080">
    <property type="entry name" value="LIF_OSM"/>
    <property type="match status" value="1"/>
</dbReference>
<gene>
    <name evidence="9" type="primary">OSM</name>
</gene>
<evidence type="ECO:0000256" key="2">
    <source>
        <dbReference type="ARBA" id="ARBA00005971"/>
    </source>
</evidence>
<dbReference type="GO" id="GO:0050729">
    <property type="term" value="P:positive regulation of inflammatory response"/>
    <property type="evidence" value="ECO:0007669"/>
    <property type="project" value="Ensembl"/>
</dbReference>
<dbReference type="InterPro" id="IPR001581">
    <property type="entry name" value="Leukemia_IF/oncostatin"/>
</dbReference>
<accession>A0A2K5DAR8</accession>
<dbReference type="InterPro" id="IPR019827">
    <property type="entry name" value="Leukemia_IF/oncostatin_CS"/>
</dbReference>
<feature type="region of interest" description="Disordered" evidence="7">
    <location>
        <begin position="210"/>
        <end position="249"/>
    </location>
</feature>
<organism evidence="9 10">
    <name type="scientific">Aotus nancymaae</name>
    <name type="common">Ma's night monkey</name>
    <dbReference type="NCBI Taxonomy" id="37293"/>
    <lineage>
        <taxon>Eukaryota</taxon>
        <taxon>Metazoa</taxon>
        <taxon>Chordata</taxon>
        <taxon>Craniata</taxon>
        <taxon>Vertebrata</taxon>
        <taxon>Euteleostomi</taxon>
        <taxon>Mammalia</taxon>
        <taxon>Eutheria</taxon>
        <taxon>Euarchontoglires</taxon>
        <taxon>Primates</taxon>
        <taxon>Haplorrhini</taxon>
        <taxon>Platyrrhini</taxon>
        <taxon>Aotidae</taxon>
        <taxon>Aotus</taxon>
    </lineage>
</organism>
<keyword evidence="3" id="KW-0202">Cytokine</keyword>
<reference evidence="9" key="2">
    <citation type="submission" date="2025-09" db="UniProtKB">
        <authorList>
            <consortium name="Ensembl"/>
        </authorList>
    </citation>
    <scope>IDENTIFICATION</scope>
</reference>
<dbReference type="FunFam" id="1.20.1250.10:FF:000031">
    <property type="entry name" value="Oncostatin M"/>
    <property type="match status" value="1"/>
</dbReference>
<dbReference type="InterPro" id="IPR009079">
    <property type="entry name" value="4_helix_cytokine-like_core"/>
</dbReference>
<dbReference type="CTD" id="5008"/>
<sequence>MGAPLTWKTLLSLVLALLFPSMAATGSCSKEYGVLLDQLQKQTDLMQDTSSLLDPYIRIQGLDVPKLREHCREHPGAFPREEDLQGLGRRGFLQTLNATLGRVMHRLAALEQQLPKAQDLKRSRLNTEDLEKLQMARPNVLGLRNNVYCLAQLLDISDTAKSTTAGRGTSQLPVPVPASDSFQLKLEGCRFLHGYHRFMHSVGRVFSKWRESPSRSRRHSPQRALRKEVRRTRPSRRGKRLMARGQLPW</sequence>
<dbReference type="GO" id="GO:0008284">
    <property type="term" value="P:positive regulation of cell population proliferation"/>
    <property type="evidence" value="ECO:0007669"/>
    <property type="project" value="Ensembl"/>
</dbReference>
<dbReference type="GO" id="GO:0005147">
    <property type="term" value="F:oncostatin-M receptor binding"/>
    <property type="evidence" value="ECO:0007669"/>
    <property type="project" value="Ensembl"/>
</dbReference>
<evidence type="ECO:0000313" key="9">
    <source>
        <dbReference type="Ensembl" id="ENSANAP00000018030.1"/>
    </source>
</evidence>